<protein>
    <submittedName>
        <fullName evidence="1">F-box protein</fullName>
    </submittedName>
</protein>
<dbReference type="Proteomes" id="UP001060215">
    <property type="component" value="Chromosome 1"/>
</dbReference>
<evidence type="ECO:0000313" key="2">
    <source>
        <dbReference type="Proteomes" id="UP001060215"/>
    </source>
</evidence>
<gene>
    <name evidence="1" type="ORF">LOK49_LG01G00325</name>
</gene>
<organism evidence="1 2">
    <name type="scientific">Camellia lanceoleosa</name>
    <dbReference type="NCBI Taxonomy" id="1840588"/>
    <lineage>
        <taxon>Eukaryota</taxon>
        <taxon>Viridiplantae</taxon>
        <taxon>Streptophyta</taxon>
        <taxon>Embryophyta</taxon>
        <taxon>Tracheophyta</taxon>
        <taxon>Spermatophyta</taxon>
        <taxon>Magnoliopsida</taxon>
        <taxon>eudicotyledons</taxon>
        <taxon>Gunneridae</taxon>
        <taxon>Pentapetalae</taxon>
        <taxon>asterids</taxon>
        <taxon>Ericales</taxon>
        <taxon>Theaceae</taxon>
        <taxon>Camellia</taxon>
    </lineage>
</organism>
<keyword evidence="2" id="KW-1185">Reference proteome</keyword>
<proteinExistence type="predicted"/>
<evidence type="ECO:0000313" key="1">
    <source>
        <dbReference type="EMBL" id="KAI8030288.1"/>
    </source>
</evidence>
<name>A0ACC0IXW5_9ERIC</name>
<sequence length="415" mass="48370">MEMLADFFKRAWKEVVVKAKVFFEFLCRRCNPSAYISHHNYAPEKEIYLSEELEILVDNQIEERSNTMTYLPEGLIINILSRLPAQLLHESVRSVCMRWEYLVNDPFFIEAHLRQSKTGIFIEVIGSPGSSYFFETKGGEFSFSLTYYKHEFPGRMIASYDGIALFSDLIDITILYVVNPVTMEKTRLPSLDEPPNPPYYCSCIARGRSTRQYKVVHSYEDLSREYHWVVLTIGIDNSWRRISSELTFMRNMELDNFPVSVSGVIYWTDYDFEEEDGIVYFLAMDVDDETIRKVPIPPSGLMETCAYTKMGNYLSGFVTAPLSLQFEIYVLKDWLRGEWDKVYEINIDAPQGLYFPIGWLNNDEMLVLEGLTMEGDIYMAYDVKKNETRVLNLSICGPRFYTHVHTNTLVSYRMP</sequence>
<dbReference type="EMBL" id="CM045758">
    <property type="protein sequence ID" value="KAI8030288.1"/>
    <property type="molecule type" value="Genomic_DNA"/>
</dbReference>
<accession>A0ACC0IXW5</accession>
<reference evidence="1 2" key="1">
    <citation type="journal article" date="2022" name="Plant J.">
        <title>Chromosome-level genome of Camellia lanceoleosa provides a valuable resource for understanding genome evolution and self-incompatibility.</title>
        <authorList>
            <person name="Gong W."/>
            <person name="Xiao S."/>
            <person name="Wang L."/>
            <person name="Liao Z."/>
            <person name="Chang Y."/>
            <person name="Mo W."/>
            <person name="Hu G."/>
            <person name="Li W."/>
            <person name="Zhao G."/>
            <person name="Zhu H."/>
            <person name="Hu X."/>
            <person name="Ji K."/>
            <person name="Xiang X."/>
            <person name="Song Q."/>
            <person name="Yuan D."/>
            <person name="Jin S."/>
            <person name="Zhang L."/>
        </authorList>
    </citation>
    <scope>NUCLEOTIDE SEQUENCE [LARGE SCALE GENOMIC DNA]</scope>
    <source>
        <strain evidence="1">SQ_2022a</strain>
    </source>
</reference>
<comment type="caution">
    <text evidence="1">The sequence shown here is derived from an EMBL/GenBank/DDBJ whole genome shotgun (WGS) entry which is preliminary data.</text>
</comment>